<feature type="compositionally biased region" description="Basic and acidic residues" evidence="1">
    <location>
        <begin position="82"/>
        <end position="111"/>
    </location>
</feature>
<sequence>MTQRRALKLKVQLPVEDDVTKNESDVKHEYLDESDDSIFVASSGNRTFKTEQQRGSSASYSDKKSDFEKKLSVTRVIKTHKSSNELSHEDKTSEFERETLREKTSKSELKRLQQTSFSFSDSSTDEDSELEAKIPRNMDGFIKINEKEDVIEARVCCKKPSETDTDWDDDGWLQGEQDVENQKKEDDIVNESSKESDEEWHEDESRRQNEVNEDDNEGVISQGDISQARFVLRNITSRIPLIEETAIRRGVKLSGPPLEFATTHLDEYARKFRWPQHVRNLRNTNFSQDPTEILEDFELLTTAKQSDSELPVSSFLLKQAERDVSQDSAFAQVPRPMVALAAGALRRTLRKRKRTTREVAPSGLPSAPTLLNLARVGGQFVDHFVESLLSANGKALQGIDSRLCNDIDKRCWSSLPTKKKPIANWRFVLEHVRRTMGRSTGSSDAVYPPMKQETLERITHRLKKLHGCTTQHEENDIFERGTSSK</sequence>
<name>A0AAV0VFM2_9STRA</name>
<evidence type="ECO:0000313" key="3">
    <source>
        <dbReference type="Proteomes" id="UP001162029"/>
    </source>
</evidence>
<dbReference type="EMBL" id="CANTFM010002289">
    <property type="protein sequence ID" value="CAI5745539.1"/>
    <property type="molecule type" value="Genomic_DNA"/>
</dbReference>
<feature type="region of interest" description="Disordered" evidence="1">
    <location>
        <begin position="42"/>
        <end position="69"/>
    </location>
</feature>
<feature type="region of interest" description="Disordered" evidence="1">
    <location>
        <begin position="81"/>
        <end position="134"/>
    </location>
</feature>
<reference evidence="2" key="1">
    <citation type="submission" date="2022-12" db="EMBL/GenBank/DDBJ databases">
        <authorList>
            <person name="Webb A."/>
        </authorList>
    </citation>
    <scope>NUCLEOTIDE SEQUENCE</scope>
    <source>
        <strain evidence="2">Pd1</strain>
    </source>
</reference>
<keyword evidence="3" id="KW-1185">Reference proteome</keyword>
<organism evidence="2 3">
    <name type="scientific">Peronospora destructor</name>
    <dbReference type="NCBI Taxonomy" id="86335"/>
    <lineage>
        <taxon>Eukaryota</taxon>
        <taxon>Sar</taxon>
        <taxon>Stramenopiles</taxon>
        <taxon>Oomycota</taxon>
        <taxon>Peronosporomycetes</taxon>
        <taxon>Peronosporales</taxon>
        <taxon>Peronosporaceae</taxon>
        <taxon>Peronospora</taxon>
    </lineage>
</organism>
<dbReference type="Proteomes" id="UP001162029">
    <property type="component" value="Unassembled WGS sequence"/>
</dbReference>
<feature type="compositionally biased region" description="Basic and acidic residues" evidence="1">
    <location>
        <begin position="180"/>
        <end position="195"/>
    </location>
</feature>
<comment type="caution">
    <text evidence="2">The sequence shown here is derived from an EMBL/GenBank/DDBJ whole genome shotgun (WGS) entry which is preliminary data.</text>
</comment>
<evidence type="ECO:0000256" key="1">
    <source>
        <dbReference type="SAM" id="MobiDB-lite"/>
    </source>
</evidence>
<accession>A0AAV0VFM2</accession>
<gene>
    <name evidence="2" type="ORF">PDE001_LOCUS10605</name>
</gene>
<feature type="region of interest" description="Disordered" evidence="1">
    <location>
        <begin position="160"/>
        <end position="218"/>
    </location>
</feature>
<protein>
    <submittedName>
        <fullName evidence="2">Uncharacterized protein</fullName>
    </submittedName>
</protein>
<evidence type="ECO:0000313" key="2">
    <source>
        <dbReference type="EMBL" id="CAI5745539.1"/>
    </source>
</evidence>
<dbReference type="AlphaFoldDB" id="A0AAV0VFM2"/>
<proteinExistence type="predicted"/>